<protein>
    <recommendedName>
        <fullName evidence="4">DUF2069 domain-containing protein</fullName>
    </recommendedName>
</protein>
<sequence length="127" mass="13653">MELSRVRWIYAVLGAVLAEVALIAAAILWVTLYSYVIRPGLTLADYQTYAEQASPWVSVIAGLPVFFLAGRWARGRETAIALFAIYLLADLAILLSASPPTTILLIGALGYLVKALGCWLGARSRGG</sequence>
<evidence type="ECO:0000313" key="2">
    <source>
        <dbReference type="EMBL" id="MDQ0463091.1"/>
    </source>
</evidence>
<evidence type="ECO:0000256" key="1">
    <source>
        <dbReference type="SAM" id="Phobius"/>
    </source>
</evidence>
<keyword evidence="1" id="KW-1133">Transmembrane helix</keyword>
<organism evidence="2 3">
    <name type="scientific">Caulobacter ginsengisoli</name>
    <dbReference type="NCBI Taxonomy" id="400775"/>
    <lineage>
        <taxon>Bacteria</taxon>
        <taxon>Pseudomonadati</taxon>
        <taxon>Pseudomonadota</taxon>
        <taxon>Alphaproteobacteria</taxon>
        <taxon>Caulobacterales</taxon>
        <taxon>Caulobacteraceae</taxon>
        <taxon>Caulobacter</taxon>
    </lineage>
</organism>
<feature type="transmembrane region" description="Helical" evidence="1">
    <location>
        <begin position="12"/>
        <end position="36"/>
    </location>
</feature>
<feature type="transmembrane region" description="Helical" evidence="1">
    <location>
        <begin position="56"/>
        <end position="73"/>
    </location>
</feature>
<name>A0ABU0IM49_9CAUL</name>
<accession>A0ABU0IM49</accession>
<comment type="caution">
    <text evidence="2">The sequence shown here is derived from an EMBL/GenBank/DDBJ whole genome shotgun (WGS) entry which is preliminary data.</text>
</comment>
<keyword evidence="3" id="KW-1185">Reference proteome</keyword>
<keyword evidence="1" id="KW-0812">Transmembrane</keyword>
<evidence type="ECO:0008006" key="4">
    <source>
        <dbReference type="Google" id="ProtNLM"/>
    </source>
</evidence>
<dbReference type="EMBL" id="JAUSVS010000001">
    <property type="protein sequence ID" value="MDQ0463091.1"/>
    <property type="molecule type" value="Genomic_DNA"/>
</dbReference>
<evidence type="ECO:0000313" key="3">
    <source>
        <dbReference type="Proteomes" id="UP001228905"/>
    </source>
</evidence>
<keyword evidence="1" id="KW-0472">Membrane</keyword>
<dbReference type="Proteomes" id="UP001228905">
    <property type="component" value="Unassembled WGS sequence"/>
</dbReference>
<gene>
    <name evidence="2" type="ORF">QO010_000839</name>
</gene>
<dbReference type="RefSeq" id="WP_307346388.1">
    <property type="nucleotide sequence ID" value="NZ_JAUSVS010000001.1"/>
</dbReference>
<proteinExistence type="predicted"/>
<reference evidence="2 3" key="1">
    <citation type="submission" date="2023-07" db="EMBL/GenBank/DDBJ databases">
        <title>Genomic Encyclopedia of Type Strains, Phase IV (KMG-IV): sequencing the most valuable type-strain genomes for metagenomic binning, comparative biology and taxonomic classification.</title>
        <authorList>
            <person name="Goeker M."/>
        </authorList>
    </citation>
    <scope>NUCLEOTIDE SEQUENCE [LARGE SCALE GENOMIC DNA]</scope>
    <source>
        <strain evidence="2 3">DSM 18695</strain>
    </source>
</reference>
<feature type="transmembrane region" description="Helical" evidence="1">
    <location>
        <begin position="80"/>
        <end position="97"/>
    </location>
</feature>
<feature type="transmembrane region" description="Helical" evidence="1">
    <location>
        <begin position="103"/>
        <end position="122"/>
    </location>
</feature>